<dbReference type="InterPro" id="IPR036770">
    <property type="entry name" value="Ankyrin_rpt-contain_sf"/>
</dbReference>
<organism evidence="2 3">
    <name type="scientific">Dimorphilus gyrociliatus</name>
    <dbReference type="NCBI Taxonomy" id="2664684"/>
    <lineage>
        <taxon>Eukaryota</taxon>
        <taxon>Metazoa</taxon>
        <taxon>Spiralia</taxon>
        <taxon>Lophotrochozoa</taxon>
        <taxon>Annelida</taxon>
        <taxon>Polychaeta</taxon>
        <taxon>Polychaeta incertae sedis</taxon>
        <taxon>Dinophilidae</taxon>
        <taxon>Dimorphilus</taxon>
    </lineage>
</organism>
<feature type="region of interest" description="Disordered" evidence="1">
    <location>
        <begin position="97"/>
        <end position="116"/>
    </location>
</feature>
<proteinExistence type="predicted"/>
<dbReference type="Gene3D" id="1.25.40.20">
    <property type="entry name" value="Ankyrin repeat-containing domain"/>
    <property type="match status" value="1"/>
</dbReference>
<evidence type="ECO:0000313" key="2">
    <source>
        <dbReference type="EMBL" id="CAD5113013.1"/>
    </source>
</evidence>
<dbReference type="EMBL" id="CAJFCJ010000003">
    <property type="protein sequence ID" value="CAD5113013.1"/>
    <property type="molecule type" value="Genomic_DNA"/>
</dbReference>
<dbReference type="Proteomes" id="UP000549394">
    <property type="component" value="Unassembled WGS sequence"/>
</dbReference>
<gene>
    <name evidence="2" type="ORF">DGYR_LOCUS2063</name>
</gene>
<accession>A0A7I8VEP7</accession>
<evidence type="ECO:0000313" key="3">
    <source>
        <dbReference type="Proteomes" id="UP000549394"/>
    </source>
</evidence>
<name>A0A7I8VEP7_9ANNE</name>
<evidence type="ECO:0000256" key="1">
    <source>
        <dbReference type="SAM" id="MobiDB-lite"/>
    </source>
</evidence>
<dbReference type="AlphaFoldDB" id="A0A7I8VEP7"/>
<keyword evidence="3" id="KW-1185">Reference proteome</keyword>
<protein>
    <submittedName>
        <fullName evidence="2">DgyrCDS2215</fullName>
    </submittedName>
</protein>
<comment type="caution">
    <text evidence="2">The sequence shown here is derived from an EMBL/GenBank/DDBJ whole genome shotgun (WGS) entry which is preliminary data.</text>
</comment>
<reference evidence="2 3" key="1">
    <citation type="submission" date="2020-08" db="EMBL/GenBank/DDBJ databases">
        <authorList>
            <person name="Hejnol A."/>
        </authorList>
    </citation>
    <scope>NUCLEOTIDE SEQUENCE [LARGE SCALE GENOMIC DNA]</scope>
</reference>
<sequence length="408" mass="46872">MKERDDFVIDGNQSGDENELFYEKSESDFSFKGKVKRYESPEVLESKGELLRLGPMRLSNRGTLKNNENSELMSLTGDTMEDVISVIRNVERANSLSANRSHPYRQSTENVSTSNQIIPQQPYHRTFPPYNLPDLGNFTSFHEQIYDNNFLKQMDAELNTAALREDRRKKGGNCLHFLAGANSTFRLEKFQALLVYIYHKHTHYITARDSFNLTPCDIAREKKSWQKALWFFQTGKQTETLKNLLEKTQVDVEFLSVILKSTPSLSCVQFSNGKNPLLTLLDSFDNDKSIAVVLLIKYGANLNVNHIEKNLTAMQLLIKTGDLRLIENVLYILDGERVTAYLNPSNGIETPRSTPLSTAVENECNLDMDRLENLLQMLIHFNARKLPFIIERVRNSNFPVNIKNLFFQ</sequence>